<reference evidence="10" key="1">
    <citation type="journal article" date="2019" name="Int. J. Syst. Evol. Microbiol.">
        <title>The Global Catalogue of Microorganisms (GCM) 10K type strain sequencing project: providing services to taxonomists for standard genome sequencing and annotation.</title>
        <authorList>
            <consortium name="The Broad Institute Genomics Platform"/>
            <consortium name="The Broad Institute Genome Sequencing Center for Infectious Disease"/>
            <person name="Wu L."/>
            <person name="Ma J."/>
        </authorList>
    </citation>
    <scope>NUCLEOTIDE SEQUENCE [LARGE SCALE GENOMIC DNA]</scope>
    <source>
        <strain evidence="10">JCM 15592</strain>
    </source>
</reference>
<evidence type="ECO:0000256" key="7">
    <source>
        <dbReference type="SAM" id="Phobius"/>
    </source>
</evidence>
<evidence type="ECO:0000256" key="4">
    <source>
        <dbReference type="ARBA" id="ARBA00023157"/>
    </source>
</evidence>
<sequence>MAKQPSSNRANRGHSTAQPQDRAAKIRAAQKATTTTGGANKITIAGIVAILAIIAVVGGVIWSQKSSETDAGSGNPNPPAGATVADGYRAFADVTLKAGAPTLTIFEDFQCPVCGQFEAAAGAAVEELAKAGDVKLQYHIMNFLDGKFNVKQSTPIANGAFCAADQGKWQEFHDAAYKSQAEEGKSVTKDQLTGYATAAGLSGTALEKWTACSDAGKYNAYIANSNDAAGKAGVGGTPTVRLNGKDIPLATAADPTALKKAVADATGK</sequence>
<dbReference type="Pfam" id="PF13462">
    <property type="entry name" value="Thioredoxin_4"/>
    <property type="match status" value="1"/>
</dbReference>
<feature type="compositionally biased region" description="Polar residues" evidence="6">
    <location>
        <begin position="1"/>
        <end position="19"/>
    </location>
</feature>
<dbReference type="RefSeq" id="WP_344082262.1">
    <property type="nucleotide sequence ID" value="NZ_BAAAPO010000016.1"/>
</dbReference>
<evidence type="ECO:0000256" key="1">
    <source>
        <dbReference type="ARBA" id="ARBA00005791"/>
    </source>
</evidence>
<keyword evidence="7" id="KW-0812">Transmembrane</keyword>
<keyword evidence="5" id="KW-0676">Redox-active center</keyword>
<organism evidence="9 10">
    <name type="scientific">Nostocoides veronense</name>
    <dbReference type="NCBI Taxonomy" id="330836"/>
    <lineage>
        <taxon>Bacteria</taxon>
        <taxon>Bacillati</taxon>
        <taxon>Actinomycetota</taxon>
        <taxon>Actinomycetes</taxon>
        <taxon>Micrococcales</taxon>
        <taxon>Intrasporangiaceae</taxon>
        <taxon>Nostocoides</taxon>
    </lineage>
</organism>
<comment type="similarity">
    <text evidence="1">Belongs to the thioredoxin family. DsbA subfamily.</text>
</comment>
<keyword evidence="3" id="KW-0560">Oxidoreductase</keyword>
<name>A0ABP4XQ62_9MICO</name>
<dbReference type="SUPFAM" id="SSF52833">
    <property type="entry name" value="Thioredoxin-like"/>
    <property type="match status" value="1"/>
</dbReference>
<keyword evidence="2" id="KW-0732">Signal</keyword>
<dbReference type="PANTHER" id="PTHR13887">
    <property type="entry name" value="GLUTATHIONE S-TRANSFERASE KAPPA"/>
    <property type="match status" value="1"/>
</dbReference>
<evidence type="ECO:0000256" key="2">
    <source>
        <dbReference type="ARBA" id="ARBA00022729"/>
    </source>
</evidence>
<proteinExistence type="inferred from homology"/>
<evidence type="ECO:0000256" key="3">
    <source>
        <dbReference type="ARBA" id="ARBA00023002"/>
    </source>
</evidence>
<dbReference type="Gene3D" id="3.40.30.10">
    <property type="entry name" value="Glutaredoxin"/>
    <property type="match status" value="1"/>
</dbReference>
<accession>A0ABP4XQ62</accession>
<feature type="domain" description="Thioredoxin-like fold" evidence="8">
    <location>
        <begin position="101"/>
        <end position="261"/>
    </location>
</feature>
<keyword evidence="4" id="KW-1015">Disulfide bond</keyword>
<evidence type="ECO:0000313" key="10">
    <source>
        <dbReference type="Proteomes" id="UP001499938"/>
    </source>
</evidence>
<keyword evidence="10" id="KW-1185">Reference proteome</keyword>
<keyword evidence="7" id="KW-0472">Membrane</keyword>
<feature type="region of interest" description="Disordered" evidence="6">
    <location>
        <begin position="1"/>
        <end position="32"/>
    </location>
</feature>
<dbReference type="EMBL" id="BAAAPO010000016">
    <property type="protein sequence ID" value="GAA1787443.1"/>
    <property type="molecule type" value="Genomic_DNA"/>
</dbReference>
<comment type="caution">
    <text evidence="9">The sequence shown here is derived from an EMBL/GenBank/DDBJ whole genome shotgun (WGS) entry which is preliminary data.</text>
</comment>
<dbReference type="PANTHER" id="PTHR13887:SF14">
    <property type="entry name" value="DISULFIDE BOND FORMATION PROTEIN D"/>
    <property type="match status" value="1"/>
</dbReference>
<evidence type="ECO:0000259" key="8">
    <source>
        <dbReference type="Pfam" id="PF13462"/>
    </source>
</evidence>
<gene>
    <name evidence="9" type="ORF">GCM10009811_10730</name>
</gene>
<dbReference type="InterPro" id="IPR036249">
    <property type="entry name" value="Thioredoxin-like_sf"/>
</dbReference>
<dbReference type="CDD" id="cd02972">
    <property type="entry name" value="DsbA_family"/>
    <property type="match status" value="1"/>
</dbReference>
<feature type="transmembrane region" description="Helical" evidence="7">
    <location>
        <begin position="42"/>
        <end position="62"/>
    </location>
</feature>
<evidence type="ECO:0000256" key="6">
    <source>
        <dbReference type="SAM" id="MobiDB-lite"/>
    </source>
</evidence>
<keyword evidence="7" id="KW-1133">Transmembrane helix</keyword>
<evidence type="ECO:0000256" key="5">
    <source>
        <dbReference type="ARBA" id="ARBA00023284"/>
    </source>
</evidence>
<dbReference type="Proteomes" id="UP001499938">
    <property type="component" value="Unassembled WGS sequence"/>
</dbReference>
<dbReference type="InterPro" id="IPR012336">
    <property type="entry name" value="Thioredoxin-like_fold"/>
</dbReference>
<evidence type="ECO:0000313" key="9">
    <source>
        <dbReference type="EMBL" id="GAA1787443.1"/>
    </source>
</evidence>
<protein>
    <submittedName>
        <fullName evidence="9">Thioredoxin domain-containing protein</fullName>
    </submittedName>
</protein>